<comment type="caution">
    <text evidence="1">The sequence shown here is derived from an EMBL/GenBank/DDBJ whole genome shotgun (WGS) entry which is preliminary data.</text>
</comment>
<sequence>MVMKKESKFLLNMPDVLYGLQVNEDFTDVEIKEIKLLPYPKLEDLTRFIDESSNLPTGADLRKLGMSELVDEFKINPFDKLLFGNNALCIEGTRVNDKDSIVVNKFDYYFPLAPNTLYCRILQQRILLTHETLLNRNFVKTSIINGNLGSIAESLQVEIRCFQEYAKKIENKLKENGLDYAINDDDSKKDLFIVRKEFYVNEKPFIRLTLKLGNSTIFSDDICEADKFKLEIDCLDEYFQNKTNRLNDNNNLDNVLLSGDQEKKVEIAKQINKVFKANISEEDILFDMCDECYFLKKEIERSLLKEILPERVEPDFVLYKYTSFETLQKILDNKSVLMNSIVSMNDKTETDFMKPYLHNVKGSNDIPELDVCISASRKFIISFTAKEDNLDMWRFYGDNARGVSIGFKFTPNKGKVYKIKYVDENDKTLVNIKKVLKRLKKDLNFKFEQLIRYKHFIKHKDYETEEEYRYLENSRKPIGWFINDSNGILTPFISKNIFTEQNENEKFPFSLSKIIVGPAMPERAVNICQIYYRLSFCATNDVELQISKIESYR</sequence>
<keyword evidence="2" id="KW-1185">Reference proteome</keyword>
<name>A0AC61RM57_9BACT</name>
<dbReference type="EMBL" id="SRYB01000008">
    <property type="protein sequence ID" value="TGY79212.1"/>
    <property type="molecule type" value="Genomic_DNA"/>
</dbReference>
<evidence type="ECO:0000313" key="2">
    <source>
        <dbReference type="Proteomes" id="UP000306319"/>
    </source>
</evidence>
<accession>A0AC61RM57</accession>
<evidence type="ECO:0000313" key="1">
    <source>
        <dbReference type="EMBL" id="TGY79212.1"/>
    </source>
</evidence>
<gene>
    <name evidence="1" type="ORF">E5331_07480</name>
</gene>
<organism evidence="1 2">
    <name type="scientific">Lepagella muris</name>
    <dbReference type="NCBI Taxonomy" id="3032870"/>
    <lineage>
        <taxon>Bacteria</taxon>
        <taxon>Pseudomonadati</taxon>
        <taxon>Bacteroidota</taxon>
        <taxon>Bacteroidia</taxon>
        <taxon>Bacteroidales</taxon>
        <taxon>Muribaculaceae</taxon>
        <taxon>Lepagella</taxon>
    </lineage>
</organism>
<dbReference type="Proteomes" id="UP000306319">
    <property type="component" value="Unassembled WGS sequence"/>
</dbReference>
<protein>
    <submittedName>
        <fullName evidence="1">DUF2971 domain-containing protein</fullName>
    </submittedName>
</protein>
<proteinExistence type="predicted"/>
<reference evidence="1" key="1">
    <citation type="submission" date="2019-04" db="EMBL/GenBank/DDBJ databases">
        <title>Microbes associate with the intestines of laboratory mice.</title>
        <authorList>
            <person name="Navarre W."/>
            <person name="Wong E."/>
            <person name="Huang K."/>
            <person name="Tropini C."/>
            <person name="Ng K."/>
            <person name="Yu B."/>
        </authorList>
    </citation>
    <scope>NUCLEOTIDE SEQUENCE</scope>
    <source>
        <strain evidence="1">NM04_E33</strain>
    </source>
</reference>